<sequence length="361" mass="38958">MSLSAIIFAICCFLARGARGGTLPAVPRGQQPGHCPPFSGGSFVIDRYQLYPENADFDRDRCVLYLSALFNSSVAVYDPYTAQIVEIIEFPGITGRAEVHASGLTWDKRSGLLSVILNSANPFITGGQDVSGDNFLVKYNPSSHRSLWTVNLTATTQGVYGGQQEVEHDTRGNTYVVGTYPSSILKVDKKGRQVTPWYLPSPIVTTTRGYSGLAATGDILLANDNNGGNGGEIYRFDMRDDTGRPRLVPRTPNVFLPATDSIYLPPKYEGTVLLVAINTVGIVVLRSKDGSWRTAEHRGTVANDLAFAGPGAIVPTAVQIGQSLYMVELFFSGPIVPGTNAGNRTLFPMYDITAQVEALLV</sequence>
<dbReference type="InterPro" id="IPR054550">
    <property type="entry name" value="Mala_s_1-like"/>
</dbReference>
<dbReference type="Proteomes" id="UP001172155">
    <property type="component" value="Unassembled WGS sequence"/>
</dbReference>
<comment type="caution">
    <text evidence="2">The sequence shown here is derived from an EMBL/GenBank/DDBJ whole genome shotgun (WGS) entry which is preliminary data.</text>
</comment>
<reference evidence="2" key="1">
    <citation type="submission" date="2023-06" db="EMBL/GenBank/DDBJ databases">
        <title>Genome-scale phylogeny and comparative genomics of the fungal order Sordariales.</title>
        <authorList>
            <consortium name="Lawrence Berkeley National Laboratory"/>
            <person name="Hensen N."/>
            <person name="Bonometti L."/>
            <person name="Westerberg I."/>
            <person name="Brannstrom I.O."/>
            <person name="Guillou S."/>
            <person name="Cros-Aarteil S."/>
            <person name="Calhoun S."/>
            <person name="Haridas S."/>
            <person name="Kuo A."/>
            <person name="Mondo S."/>
            <person name="Pangilinan J."/>
            <person name="Riley R."/>
            <person name="LaButti K."/>
            <person name="Andreopoulos B."/>
            <person name="Lipzen A."/>
            <person name="Chen C."/>
            <person name="Yanf M."/>
            <person name="Daum C."/>
            <person name="Ng V."/>
            <person name="Clum A."/>
            <person name="Steindorff A."/>
            <person name="Ohm R."/>
            <person name="Martin F."/>
            <person name="Silar P."/>
            <person name="Natvig D."/>
            <person name="Lalanne C."/>
            <person name="Gautier V."/>
            <person name="Ament-velasquez S.L."/>
            <person name="Kruys A."/>
            <person name="Hutchinson M.I."/>
            <person name="Powell A.J."/>
            <person name="Barry K."/>
            <person name="Miller A.N."/>
            <person name="Grigoriev I.V."/>
            <person name="Debuchy R."/>
            <person name="Gladieux P."/>
            <person name="Thoren M.H."/>
            <person name="Johannesson H."/>
        </authorList>
    </citation>
    <scope>NUCLEOTIDE SEQUENCE</scope>
    <source>
        <strain evidence="2">SMH3187-1</strain>
    </source>
</reference>
<dbReference type="SUPFAM" id="SSF101898">
    <property type="entry name" value="NHL repeat"/>
    <property type="match status" value="1"/>
</dbReference>
<organism evidence="2 3">
    <name type="scientific">Schizothecium vesticola</name>
    <dbReference type="NCBI Taxonomy" id="314040"/>
    <lineage>
        <taxon>Eukaryota</taxon>
        <taxon>Fungi</taxon>
        <taxon>Dikarya</taxon>
        <taxon>Ascomycota</taxon>
        <taxon>Pezizomycotina</taxon>
        <taxon>Sordariomycetes</taxon>
        <taxon>Sordariomycetidae</taxon>
        <taxon>Sordariales</taxon>
        <taxon>Schizotheciaceae</taxon>
        <taxon>Schizothecium</taxon>
    </lineage>
</organism>
<feature type="chain" id="PRO_5041243686" description="TRI14-like protein" evidence="1">
    <location>
        <begin position="21"/>
        <end position="361"/>
    </location>
</feature>
<accession>A0AA40F686</accession>
<dbReference type="CDD" id="cd12811">
    <property type="entry name" value="MALA"/>
    <property type="match status" value="1"/>
</dbReference>
<protein>
    <recommendedName>
        <fullName evidence="4">TRI14-like protein</fullName>
    </recommendedName>
</protein>
<evidence type="ECO:0000313" key="2">
    <source>
        <dbReference type="EMBL" id="KAK0751732.1"/>
    </source>
</evidence>
<dbReference type="AlphaFoldDB" id="A0AA40F686"/>
<dbReference type="Pfam" id="PF22701">
    <property type="entry name" value="Mala_s_1-like"/>
    <property type="match status" value="1"/>
</dbReference>
<keyword evidence="3" id="KW-1185">Reference proteome</keyword>
<feature type="signal peptide" evidence="1">
    <location>
        <begin position="1"/>
        <end position="20"/>
    </location>
</feature>
<evidence type="ECO:0000313" key="3">
    <source>
        <dbReference type="Proteomes" id="UP001172155"/>
    </source>
</evidence>
<evidence type="ECO:0000256" key="1">
    <source>
        <dbReference type="SAM" id="SignalP"/>
    </source>
</evidence>
<proteinExistence type="predicted"/>
<name>A0AA40F686_9PEZI</name>
<keyword evidence="1" id="KW-0732">Signal</keyword>
<evidence type="ECO:0008006" key="4">
    <source>
        <dbReference type="Google" id="ProtNLM"/>
    </source>
</evidence>
<dbReference type="EMBL" id="JAUKUD010000002">
    <property type="protein sequence ID" value="KAK0751732.1"/>
    <property type="molecule type" value="Genomic_DNA"/>
</dbReference>
<gene>
    <name evidence="2" type="ORF">B0T18DRAFT_317147</name>
</gene>